<dbReference type="RefSeq" id="XP_016245061.1">
    <property type="nucleotide sequence ID" value="XM_016397870.1"/>
</dbReference>
<feature type="compositionally biased region" description="Basic and acidic residues" evidence="1">
    <location>
        <begin position="912"/>
        <end position="923"/>
    </location>
</feature>
<dbReference type="GeneID" id="27349727"/>
<evidence type="ECO:0000256" key="1">
    <source>
        <dbReference type="SAM" id="MobiDB-lite"/>
    </source>
</evidence>
<protein>
    <recommendedName>
        <fullName evidence="4">Prolyl 4-hydroxylase alpha subunit Fe(2+) 2OG dioxygenase domain-containing protein</fullName>
    </recommendedName>
</protein>
<evidence type="ECO:0000313" key="3">
    <source>
        <dbReference type="Proteomes" id="UP000054466"/>
    </source>
</evidence>
<sequence>MASDSEKSSTYDDVEEMNEGEAAAYNFKQTLFDRIQEIQATGSYATGNVLQSVPIPGICVDGGEPIAIPLSKEAAEDLAKKSDKAPFGKRRQTVVDETVRKTLQIGAERISFKNPQWNAFVNTLVQRVVEELGVPPAPKGPTVHAELYKNLLYPPGAMFKPHKDTEKDPRMFATLVICLPSEHTGGTVCLQHGDASIELPTAETSAFNYYYLAWYTDVTHEASHIKPVQTGYRWVLTYNLIMGDRKSCLSASTLDSQTENLVQALSSWEKLEYKPDFLLYPLDHQYTPRNLRLSSLKGFDYQRARCLADSCDRHGEFNLLLAQYNKSKTWDNDEGGEEDMTRRTYLDNVCSLEGFVLSNETVDVHKSTLLVPINYHDRDPDYRAGGEYMGNQHQEMEENYEDMVLVIVRTVCIDVPLFDSKNSPQIANKVMTHLLRSVNDNARATLQTILVRLWRVILDERIAAKEANDVYLGYVAVTSASLGDWPIFKEAQKNTRKAWDMGSWSALGGLIDLQDGSVDANDIYNCMVQCENLRLVYQFLTRFYNGFCSSNIRRKDPAKAEYWKQWYSDSLIRTLNGCKNCTGKDDAVTIKEIILDLDVKYTSSQQNEVDKAVMNLVDHFKDNKTFVNALTVELLLVLSKPDSARTDFLRRVFDVILEAAISTFDLELYYAYAYPVLFYQGYSDTLIRDFYSQALAHSEDSAFDLLRQFSSQASKASKDTVSKILLSVMKQLLPSVDTGSPEVQTCFQLLVEAYITQTVGKEPLKPEPEDWARPEEVHECWSGCERCPQLNAFVKDPKAKEETIAMSDSCQRHLKYYFKYLEFEKGNREGEVRITKTLRGWERGHEDWESKAKRVQEQLRDMPKELKEALGDKYDTLMALDLIRIDRSIAEEGGISQASDKTQPSTRPKRSREKDAQDTEPKRTSKRTRRGGAEVEG</sequence>
<dbReference type="OrthoDB" id="4157600at2759"/>
<accession>A0A0D2C2Y3</accession>
<dbReference type="AlphaFoldDB" id="A0A0D2C2Y3"/>
<gene>
    <name evidence="2" type="ORF">PV07_10533</name>
</gene>
<dbReference type="HOGENOM" id="CLU_007520_1_0_1"/>
<name>A0A0D2C2Y3_9EURO</name>
<proteinExistence type="predicted"/>
<dbReference type="Proteomes" id="UP000054466">
    <property type="component" value="Unassembled WGS sequence"/>
</dbReference>
<feature type="region of interest" description="Disordered" evidence="1">
    <location>
        <begin position="891"/>
        <end position="937"/>
    </location>
</feature>
<feature type="compositionally biased region" description="Polar residues" evidence="1">
    <location>
        <begin position="896"/>
        <end position="906"/>
    </location>
</feature>
<dbReference type="Gene3D" id="2.60.120.620">
    <property type="entry name" value="q2cbj1_9rhob like domain"/>
    <property type="match status" value="1"/>
</dbReference>
<organism evidence="2 3">
    <name type="scientific">Cladophialophora immunda</name>
    <dbReference type="NCBI Taxonomy" id="569365"/>
    <lineage>
        <taxon>Eukaryota</taxon>
        <taxon>Fungi</taxon>
        <taxon>Dikarya</taxon>
        <taxon>Ascomycota</taxon>
        <taxon>Pezizomycotina</taxon>
        <taxon>Eurotiomycetes</taxon>
        <taxon>Chaetothyriomycetidae</taxon>
        <taxon>Chaetothyriales</taxon>
        <taxon>Herpotrichiellaceae</taxon>
        <taxon>Cladophialophora</taxon>
    </lineage>
</organism>
<dbReference type="VEuPathDB" id="FungiDB:PV07_10533"/>
<reference evidence="2 3" key="1">
    <citation type="submission" date="2015-01" db="EMBL/GenBank/DDBJ databases">
        <title>The Genome Sequence of Cladophialophora immunda CBS83496.</title>
        <authorList>
            <consortium name="The Broad Institute Genomics Platform"/>
            <person name="Cuomo C."/>
            <person name="de Hoog S."/>
            <person name="Gorbushina A."/>
            <person name="Stielow B."/>
            <person name="Teixiera M."/>
            <person name="Abouelleil A."/>
            <person name="Chapman S.B."/>
            <person name="Priest M."/>
            <person name="Young S.K."/>
            <person name="Wortman J."/>
            <person name="Nusbaum C."/>
            <person name="Birren B."/>
        </authorList>
    </citation>
    <scope>NUCLEOTIDE SEQUENCE [LARGE SCALE GENOMIC DNA]</scope>
    <source>
        <strain evidence="2 3">CBS 83496</strain>
    </source>
</reference>
<dbReference type="EMBL" id="KN847045">
    <property type="protein sequence ID" value="KIW24845.1"/>
    <property type="molecule type" value="Genomic_DNA"/>
</dbReference>
<evidence type="ECO:0008006" key="4">
    <source>
        <dbReference type="Google" id="ProtNLM"/>
    </source>
</evidence>
<keyword evidence="3" id="KW-1185">Reference proteome</keyword>
<dbReference type="PANTHER" id="PTHR33099">
    <property type="entry name" value="FE2OG DIOXYGENASE DOMAIN-CONTAINING PROTEIN"/>
    <property type="match status" value="1"/>
</dbReference>
<evidence type="ECO:0000313" key="2">
    <source>
        <dbReference type="EMBL" id="KIW24845.1"/>
    </source>
</evidence>
<dbReference type="PANTHER" id="PTHR33099:SF7">
    <property type="entry name" value="MYND-TYPE DOMAIN-CONTAINING PROTEIN"/>
    <property type="match status" value="1"/>
</dbReference>